<name>A0ACC0ZF16_9ROSI</name>
<proteinExistence type="predicted"/>
<reference evidence="2" key="1">
    <citation type="journal article" date="2023" name="G3 (Bethesda)">
        <title>Genome assembly and association tests identify interacting loci associated with vigor, precocity, and sex in interspecific pistachio rootstocks.</title>
        <authorList>
            <person name="Palmer W."/>
            <person name="Jacygrad E."/>
            <person name="Sagayaradj S."/>
            <person name="Cavanaugh K."/>
            <person name="Han R."/>
            <person name="Bertier L."/>
            <person name="Beede B."/>
            <person name="Kafkas S."/>
            <person name="Golino D."/>
            <person name="Preece J."/>
            <person name="Michelmore R."/>
        </authorList>
    </citation>
    <scope>NUCLEOTIDE SEQUENCE [LARGE SCALE GENOMIC DNA]</scope>
</reference>
<accession>A0ACC0ZF16</accession>
<comment type="caution">
    <text evidence="1">The sequence shown here is derived from an EMBL/GenBank/DDBJ whole genome shotgun (WGS) entry which is preliminary data.</text>
</comment>
<dbReference type="Proteomes" id="UP001163603">
    <property type="component" value="Chromosome 2"/>
</dbReference>
<evidence type="ECO:0000313" key="1">
    <source>
        <dbReference type="EMBL" id="KAJ0049174.1"/>
    </source>
</evidence>
<keyword evidence="2" id="KW-1185">Reference proteome</keyword>
<protein>
    <submittedName>
        <fullName evidence="1">Uncharacterized protein</fullName>
    </submittedName>
</protein>
<organism evidence="1 2">
    <name type="scientific">Pistacia integerrima</name>
    <dbReference type="NCBI Taxonomy" id="434235"/>
    <lineage>
        <taxon>Eukaryota</taxon>
        <taxon>Viridiplantae</taxon>
        <taxon>Streptophyta</taxon>
        <taxon>Embryophyta</taxon>
        <taxon>Tracheophyta</taxon>
        <taxon>Spermatophyta</taxon>
        <taxon>Magnoliopsida</taxon>
        <taxon>eudicotyledons</taxon>
        <taxon>Gunneridae</taxon>
        <taxon>Pentapetalae</taxon>
        <taxon>rosids</taxon>
        <taxon>malvids</taxon>
        <taxon>Sapindales</taxon>
        <taxon>Anacardiaceae</taxon>
        <taxon>Pistacia</taxon>
    </lineage>
</organism>
<sequence>MKKSNSIKRSSSSNSDSRPHPESPHSPLRFHTPVPSDQGDPDPPDSPPSPYASPDTSPQKSPNYPAEKPNSKALVAVSDKFTQCSPLAEKTVDPPPPPPPHPAMNFHKAVRENNTPPLTTTLEPERGVRSGAATRRGFRTGEKLRVVNIGFRLIEVVLCMISFSVMAADKTQGWSGDSYDRYKEYRYCLSINVIAFVYAGFQAVYYLMIGRQGKRIHVSQENEFNSRHILAYLLISASSSAATRVDDWQSNWGKDQFTEMASASVAMSFLAFIAFAFSSMVSGYYLCNHDAT</sequence>
<evidence type="ECO:0000313" key="2">
    <source>
        <dbReference type="Proteomes" id="UP001163603"/>
    </source>
</evidence>
<gene>
    <name evidence="1" type="ORF">Pint_15427</name>
</gene>
<dbReference type="EMBL" id="CM047737">
    <property type="protein sequence ID" value="KAJ0049174.1"/>
    <property type="molecule type" value="Genomic_DNA"/>
</dbReference>